<dbReference type="InterPro" id="IPR000014">
    <property type="entry name" value="PAS"/>
</dbReference>
<feature type="coiled-coil region" evidence="9">
    <location>
        <begin position="1"/>
        <end position="28"/>
    </location>
</feature>
<dbReference type="Proteomes" id="UP000094707">
    <property type="component" value="Chromosome I"/>
</dbReference>
<dbReference type="InterPro" id="IPR001610">
    <property type="entry name" value="PAC"/>
</dbReference>
<proteinExistence type="predicted"/>
<dbReference type="STRING" id="118062.MCBB_0068"/>
<protein>
    <recommendedName>
        <fullName evidence="2">histidine kinase</fullName>
        <ecNumber evidence="2">2.7.13.3</ecNumber>
    </recommendedName>
</protein>
<evidence type="ECO:0000256" key="7">
    <source>
        <dbReference type="ARBA" id="ARBA00022840"/>
    </source>
</evidence>
<accession>A0A1D3KZE7</accession>
<keyword evidence="9" id="KW-0175">Coiled coil</keyword>
<feature type="domain" description="PAS" evidence="11">
    <location>
        <begin position="45"/>
        <end position="117"/>
    </location>
</feature>
<evidence type="ECO:0000259" key="11">
    <source>
        <dbReference type="PROSITE" id="PS50112"/>
    </source>
</evidence>
<feature type="domain" description="PAS" evidence="11">
    <location>
        <begin position="592"/>
        <end position="665"/>
    </location>
</feature>
<dbReference type="Gene3D" id="3.30.450.40">
    <property type="match status" value="1"/>
</dbReference>
<dbReference type="SUPFAM" id="SSF55785">
    <property type="entry name" value="PYP-like sensor domain (PAS domain)"/>
    <property type="match status" value="4"/>
</dbReference>
<dbReference type="OrthoDB" id="3369at2157"/>
<dbReference type="InterPro" id="IPR013767">
    <property type="entry name" value="PAS_fold"/>
</dbReference>
<dbReference type="SMART" id="SM00387">
    <property type="entry name" value="HATPase_c"/>
    <property type="match status" value="1"/>
</dbReference>
<dbReference type="NCBIfam" id="TIGR00229">
    <property type="entry name" value="sensory_box"/>
    <property type="match status" value="4"/>
</dbReference>
<dbReference type="Pfam" id="PF13426">
    <property type="entry name" value="PAS_9"/>
    <property type="match status" value="1"/>
</dbReference>
<dbReference type="InterPro" id="IPR003018">
    <property type="entry name" value="GAF"/>
</dbReference>
<dbReference type="PATRIC" id="fig|129848.4.peg.72"/>
<keyword evidence="4 13" id="KW-0808">Transferase</keyword>
<dbReference type="EC" id="2.7.13.3" evidence="2"/>
<keyword evidence="14" id="KW-1185">Reference proteome</keyword>
<dbReference type="SMART" id="SM00065">
    <property type="entry name" value="GAF"/>
    <property type="match status" value="1"/>
</dbReference>
<dbReference type="SMART" id="SM00091">
    <property type="entry name" value="PAS"/>
    <property type="match status" value="4"/>
</dbReference>
<comment type="catalytic activity">
    <reaction evidence="1">
        <text>ATP + protein L-histidine = ADP + protein N-phospho-L-histidine.</text>
        <dbReference type="EC" id="2.7.13.3"/>
    </reaction>
</comment>
<feature type="domain" description="PAS" evidence="11">
    <location>
        <begin position="296"/>
        <end position="343"/>
    </location>
</feature>
<dbReference type="KEGG" id="mcub:MCBB_0068"/>
<dbReference type="GO" id="GO:0006355">
    <property type="term" value="P:regulation of DNA-templated transcription"/>
    <property type="evidence" value="ECO:0007669"/>
    <property type="project" value="InterPro"/>
</dbReference>
<dbReference type="InterPro" id="IPR005467">
    <property type="entry name" value="His_kinase_dom"/>
</dbReference>
<evidence type="ECO:0000313" key="14">
    <source>
        <dbReference type="Proteomes" id="UP000094707"/>
    </source>
</evidence>
<dbReference type="GO" id="GO:0004673">
    <property type="term" value="F:protein histidine kinase activity"/>
    <property type="evidence" value="ECO:0007669"/>
    <property type="project" value="UniProtKB-EC"/>
</dbReference>
<dbReference type="RefSeq" id="WP_084789721.1">
    <property type="nucleotide sequence ID" value="NZ_LT607756.1"/>
</dbReference>
<keyword evidence="6 13" id="KW-0418">Kinase</keyword>
<dbReference type="SMART" id="SM00086">
    <property type="entry name" value="PAC"/>
    <property type="match status" value="2"/>
</dbReference>
<reference evidence="13 14" key="1">
    <citation type="submission" date="2016-08" db="EMBL/GenBank/DDBJ databases">
        <authorList>
            <person name="Seilhamer J.J."/>
        </authorList>
    </citation>
    <scope>NUCLEOTIDE SEQUENCE [LARGE SCALE GENOMIC DNA]</scope>
    <source>
        <strain evidence="13">Buetzberg</strain>
    </source>
</reference>
<dbReference type="PANTHER" id="PTHR41523:SF8">
    <property type="entry name" value="ETHYLENE RESPONSE SENSOR PROTEIN"/>
    <property type="match status" value="1"/>
</dbReference>
<dbReference type="Pfam" id="PF02518">
    <property type="entry name" value="HATPase_c"/>
    <property type="match status" value="1"/>
</dbReference>
<dbReference type="InterPro" id="IPR003594">
    <property type="entry name" value="HATPase_dom"/>
</dbReference>
<dbReference type="InterPro" id="IPR000700">
    <property type="entry name" value="PAS-assoc_C"/>
</dbReference>
<dbReference type="Pfam" id="PF13185">
    <property type="entry name" value="GAF_2"/>
    <property type="match status" value="1"/>
</dbReference>
<keyword evidence="8" id="KW-0843">Virulence</keyword>
<organism evidence="13 14">
    <name type="scientific">Methanobacterium congolense</name>
    <dbReference type="NCBI Taxonomy" id="118062"/>
    <lineage>
        <taxon>Archaea</taxon>
        <taxon>Methanobacteriati</taxon>
        <taxon>Methanobacteriota</taxon>
        <taxon>Methanomada group</taxon>
        <taxon>Methanobacteria</taxon>
        <taxon>Methanobacteriales</taxon>
        <taxon>Methanobacteriaceae</taxon>
        <taxon>Methanobacterium</taxon>
    </lineage>
</organism>
<dbReference type="InterPro" id="IPR029016">
    <property type="entry name" value="GAF-like_dom_sf"/>
</dbReference>
<evidence type="ECO:0000256" key="6">
    <source>
        <dbReference type="ARBA" id="ARBA00022777"/>
    </source>
</evidence>
<keyword evidence="7" id="KW-0067">ATP-binding</keyword>
<dbReference type="Gene3D" id="3.30.450.20">
    <property type="entry name" value="PAS domain"/>
    <property type="match status" value="4"/>
</dbReference>
<dbReference type="InterPro" id="IPR036890">
    <property type="entry name" value="HATPase_C_sf"/>
</dbReference>
<evidence type="ECO:0000259" key="12">
    <source>
        <dbReference type="PROSITE" id="PS50113"/>
    </source>
</evidence>
<name>A0A1D3KZE7_9EURY</name>
<gene>
    <name evidence="13" type="primary">pdtaS1</name>
    <name evidence="13" type="ORF">MCBB_0068</name>
</gene>
<evidence type="ECO:0000259" key="10">
    <source>
        <dbReference type="PROSITE" id="PS50109"/>
    </source>
</evidence>
<dbReference type="Pfam" id="PF00989">
    <property type="entry name" value="PAS"/>
    <property type="match status" value="2"/>
</dbReference>
<feature type="domain" description="Histidine kinase" evidence="10">
    <location>
        <begin position="733"/>
        <end position="925"/>
    </location>
</feature>
<dbReference type="InterPro" id="IPR035965">
    <property type="entry name" value="PAS-like_dom_sf"/>
</dbReference>
<evidence type="ECO:0000256" key="8">
    <source>
        <dbReference type="ARBA" id="ARBA00023026"/>
    </source>
</evidence>
<dbReference type="InterPro" id="IPR013655">
    <property type="entry name" value="PAS_fold_3"/>
</dbReference>
<feature type="domain" description="PAC" evidence="12">
    <location>
        <begin position="670"/>
        <end position="722"/>
    </location>
</feature>
<keyword evidence="5" id="KW-0547">Nucleotide-binding</keyword>
<dbReference type="SUPFAM" id="SSF55874">
    <property type="entry name" value="ATPase domain of HSP90 chaperone/DNA topoisomerase II/histidine kinase"/>
    <property type="match status" value="1"/>
</dbReference>
<dbReference type="PROSITE" id="PS50112">
    <property type="entry name" value="PAS"/>
    <property type="match status" value="4"/>
</dbReference>
<evidence type="ECO:0000256" key="4">
    <source>
        <dbReference type="ARBA" id="ARBA00022679"/>
    </source>
</evidence>
<evidence type="ECO:0000256" key="3">
    <source>
        <dbReference type="ARBA" id="ARBA00022553"/>
    </source>
</evidence>
<dbReference type="Gene3D" id="3.30.565.10">
    <property type="entry name" value="Histidine kinase-like ATPase, C-terminal domain"/>
    <property type="match status" value="1"/>
</dbReference>
<evidence type="ECO:0000256" key="5">
    <source>
        <dbReference type="ARBA" id="ARBA00022741"/>
    </source>
</evidence>
<dbReference type="GeneID" id="32220235"/>
<dbReference type="AlphaFoldDB" id="A0A1D3KZE7"/>
<evidence type="ECO:0000256" key="2">
    <source>
        <dbReference type="ARBA" id="ARBA00012438"/>
    </source>
</evidence>
<dbReference type="CDD" id="cd00130">
    <property type="entry name" value="PAS"/>
    <property type="match status" value="3"/>
</dbReference>
<dbReference type="Pfam" id="PF08447">
    <property type="entry name" value="PAS_3"/>
    <property type="match status" value="1"/>
</dbReference>
<evidence type="ECO:0000256" key="9">
    <source>
        <dbReference type="SAM" id="Coils"/>
    </source>
</evidence>
<dbReference type="Pfam" id="PF07568">
    <property type="entry name" value="HisKA_2"/>
    <property type="match status" value="1"/>
</dbReference>
<evidence type="ECO:0000256" key="1">
    <source>
        <dbReference type="ARBA" id="ARBA00000085"/>
    </source>
</evidence>
<keyword evidence="3" id="KW-0597">Phosphoprotein</keyword>
<feature type="domain" description="PAS" evidence="11">
    <location>
        <begin position="172"/>
        <end position="232"/>
    </location>
</feature>
<sequence length="932" mass="105648">MRDEDKTKEQLILEIKSMREELSHLRSDVHLKGENRDLCRSLTGKEELYNVLFKHSPDYVFVLGLDGKIMDFNYEVEKIGGLKRQEIIGKHFSEFKEILGGDISKHEKFMEDLIRGGSVAPFDSDFVGPSGKKHIMKLIPVPIKKEGIIRSIMVIMRDLTDYVESMDALSESEEKFRSLVESAIDAIILINKDGNVILWNESASKMFGFSEKDIMSSSIEKVLPEDYSKFHEGYLNYPNLEIQGKTFEAHGMKKNGETFLIDVSHTSWLMNGEPVFCTIIRDVSRRKKAENELAKSQKKYKTIFENTGTAMCIVERDGTISLTNTEFTKTLGYSAEYLEGTNLKKFTKTNFKKIMDYQRLKSLIPDTAPVKYELNFFDSKKTLKTAMLNIAGIPGTDKTLISLLDITELKKSEEKIINQNKILKGFNKIFKCALSSKNKEELAKICLNTCEEITGSKLGFIQLLNKRGNLDFITLSDPAWEVSQFLKNDKEYLMKDLKLQGIYARPVIEGKSIVVKDLPSHPQSIGLPKGHFPLERFLGVPLKRGNTIIGVIGLANKKEDYHADDIETVEKLSNAIAEVLTLKYAEEKLIKSQDKFRQMAENVEEGVWIADVGSKNTLYVNPAYEKIFGLSKESIYKNPGLWIDIVHPDDVGPVSKQTYRIFQKHEFGEKRIEYRIIRPDGSLRWIQSQISPIKNEYGDIIRFVGVTDDITERVLAEEKIQKSLEEKELLLKEIHHRVKNNMQIVSSLLNLQSRYIDDEEAYDVFKESQNRVKSMALVHEKLYRSTDLASVNFGEYVRSLSKELLISYGSRSNNVSIKTDLDDVFLNADTAIPCGLIVTEIISNSIKYAFDGKGGEISVALHSYDGGFEILIGDNGVGIPGDMDLENTETLGLLLINSLTSQIDGEVELLREGGTSFRIKIPLNDTFVANNC</sequence>
<dbReference type="GO" id="GO:0005524">
    <property type="term" value="F:ATP binding"/>
    <property type="evidence" value="ECO:0007669"/>
    <property type="project" value="UniProtKB-KW"/>
</dbReference>
<dbReference type="InterPro" id="IPR011495">
    <property type="entry name" value="Sig_transdc_His_kin_sub2_dim/P"/>
</dbReference>
<dbReference type="EMBL" id="LT607756">
    <property type="protein sequence ID" value="SCG84656.1"/>
    <property type="molecule type" value="Genomic_DNA"/>
</dbReference>
<dbReference type="PANTHER" id="PTHR41523">
    <property type="entry name" value="TWO-COMPONENT SYSTEM SENSOR PROTEIN"/>
    <property type="match status" value="1"/>
</dbReference>
<dbReference type="PROSITE" id="PS50113">
    <property type="entry name" value="PAC"/>
    <property type="match status" value="1"/>
</dbReference>
<dbReference type="SUPFAM" id="SSF55781">
    <property type="entry name" value="GAF domain-like"/>
    <property type="match status" value="1"/>
</dbReference>
<evidence type="ECO:0000313" key="13">
    <source>
        <dbReference type="EMBL" id="SCG84656.1"/>
    </source>
</evidence>
<dbReference type="PROSITE" id="PS50109">
    <property type="entry name" value="HIS_KIN"/>
    <property type="match status" value="1"/>
</dbReference>